<evidence type="ECO:0000313" key="3">
    <source>
        <dbReference type="Proteomes" id="UP000095081"/>
    </source>
</evidence>
<comment type="caution">
    <text evidence="2">The sequence shown here is derived from an EMBL/GenBank/DDBJ whole genome shotgun (WGS) entry which is preliminary data.</text>
</comment>
<dbReference type="Gene3D" id="1.20.910.10">
    <property type="entry name" value="Heme oxygenase-like"/>
    <property type="match status" value="1"/>
</dbReference>
<accession>A0A2T4FJC2</accession>
<evidence type="ECO:0000313" key="4">
    <source>
        <dbReference type="Proteomes" id="UP000240571"/>
    </source>
</evidence>
<sequence length="252" mass="28253">MYQPLLEQTKLQLCNHPLFAEITSRHKLQLFMESHVFAVWDFMTLTKRLQQDLAGTRLPWLPPADPHAARLINEIVLGEESDSHPRQGYCSHFELYLEAMAEVGASTSAIEHFIALLRQGLEADSALQAVDVPAGVARFVSATLHIALNAPTHCVAAAFLHGRERVIPTMFEHLLQADELIHDPAPTLQGYLKRHIEVDSQEHGPAAERLLERLVSADPDYPRQACDTALAAVQSRLAFWDEVRASLHRVRP</sequence>
<dbReference type="Proteomes" id="UP000095081">
    <property type="component" value="Unassembled WGS sequence"/>
</dbReference>
<dbReference type="RefSeq" id="WP_065899497.1">
    <property type="nucleotide sequence ID" value="NZ_MAUE01000002.1"/>
</dbReference>
<evidence type="ECO:0000313" key="2">
    <source>
        <dbReference type="EMBL" id="PTC23500.1"/>
    </source>
</evidence>
<dbReference type="EMBL" id="MAUE01000002">
    <property type="protein sequence ID" value="OCW30093.1"/>
    <property type="molecule type" value="Genomic_DNA"/>
</dbReference>
<dbReference type="InterPro" id="IPR016084">
    <property type="entry name" value="Haem_Oase-like_multi-hlx"/>
</dbReference>
<protein>
    <submittedName>
        <fullName evidence="2">DUF3050 domain-containing protein</fullName>
    </submittedName>
    <submittedName>
        <fullName evidence="1">Mangotoxin biosynthesis-involved protein MgoB</fullName>
    </submittedName>
</protein>
<dbReference type="Pfam" id="PF11251">
    <property type="entry name" value="DUF3050"/>
    <property type="match status" value="1"/>
</dbReference>
<reference evidence="1 3" key="1">
    <citation type="submission" date="2016-06" db="EMBL/GenBank/DDBJ databases">
        <title>Draft genome sequence of Pseudomonas sp. S1E40, a novel strain antagonistic activity to fungal plant pathogen.</title>
        <authorList>
            <person name="Tambong J.T."/>
            <person name="Tchagang C."/>
            <person name="Xu R."/>
        </authorList>
    </citation>
    <scope>NUCLEOTIDE SEQUENCE [LARGE SCALE GENOMIC DNA]</scope>
    <source>
        <strain evidence="1 3">S1E40</strain>
    </source>
</reference>
<reference evidence="2 4" key="2">
    <citation type="submission" date="2018-03" db="EMBL/GenBank/DDBJ databases">
        <title>Diversity of bacteria associated with corn roots inoculated with woodland soils in Canada, and Description of Pseudomonas aylmerense sp. nov.</title>
        <authorList>
            <person name="Tambong J.T."/>
            <person name="Xu R."/>
            <person name="Tchagang C."/>
        </authorList>
    </citation>
    <scope>NUCLEOTIDE SEQUENCE [LARGE SCALE GENOMIC DNA]</scope>
    <source>
        <strain evidence="2 4">S1E44</strain>
    </source>
</reference>
<dbReference type="EMBL" id="PYWW01000059">
    <property type="protein sequence ID" value="PTC23500.1"/>
    <property type="molecule type" value="Genomic_DNA"/>
</dbReference>
<dbReference type="AlphaFoldDB" id="A0A2T4FJC2"/>
<proteinExistence type="predicted"/>
<dbReference type="OrthoDB" id="9791270at2"/>
<name>A0A2T4FJC2_9PSED</name>
<dbReference type="InterPro" id="IPR024423">
    <property type="entry name" value="DUF3050"/>
</dbReference>
<dbReference type="Proteomes" id="UP000240571">
    <property type="component" value="Unassembled WGS sequence"/>
</dbReference>
<evidence type="ECO:0000313" key="1">
    <source>
        <dbReference type="EMBL" id="OCW30093.1"/>
    </source>
</evidence>
<organism evidence="2 4">
    <name type="scientific">Pseudomonas aylmerensis</name>
    <dbReference type="NCBI Taxonomy" id="1869229"/>
    <lineage>
        <taxon>Bacteria</taxon>
        <taxon>Pseudomonadati</taxon>
        <taxon>Pseudomonadota</taxon>
        <taxon>Gammaproteobacteria</taxon>
        <taxon>Pseudomonadales</taxon>
        <taxon>Pseudomonadaceae</taxon>
        <taxon>Pseudomonas</taxon>
    </lineage>
</organism>
<gene>
    <name evidence="1" type="ORF">BBG20_00875</name>
    <name evidence="2" type="ORF">C9382_32300</name>
</gene>
<keyword evidence="3" id="KW-1185">Reference proteome</keyword>
<dbReference type="SUPFAM" id="SSF48613">
    <property type="entry name" value="Heme oxygenase-like"/>
    <property type="match status" value="1"/>
</dbReference>